<proteinExistence type="inferred from homology"/>
<keyword evidence="4" id="KW-0472">Membrane</keyword>
<dbReference type="AlphaFoldDB" id="A0A210R481"/>
<dbReference type="GO" id="GO:0005506">
    <property type="term" value="F:iron ion binding"/>
    <property type="evidence" value="ECO:0007669"/>
    <property type="project" value="InterPro"/>
</dbReference>
<reference evidence="5 6" key="1">
    <citation type="journal article" date="2017" name="Nat. Ecol. Evol.">
        <title>Scallop genome provides insights into evolution of bilaterian karyotype and development.</title>
        <authorList>
            <person name="Wang S."/>
            <person name="Zhang J."/>
            <person name="Jiao W."/>
            <person name="Li J."/>
            <person name="Xun X."/>
            <person name="Sun Y."/>
            <person name="Guo X."/>
            <person name="Huan P."/>
            <person name="Dong B."/>
            <person name="Zhang L."/>
            <person name="Hu X."/>
            <person name="Sun X."/>
            <person name="Wang J."/>
            <person name="Zhao C."/>
            <person name="Wang Y."/>
            <person name="Wang D."/>
            <person name="Huang X."/>
            <person name="Wang R."/>
            <person name="Lv J."/>
            <person name="Li Y."/>
            <person name="Zhang Z."/>
            <person name="Liu B."/>
            <person name="Lu W."/>
            <person name="Hui Y."/>
            <person name="Liang J."/>
            <person name="Zhou Z."/>
            <person name="Hou R."/>
            <person name="Li X."/>
            <person name="Liu Y."/>
            <person name="Li H."/>
            <person name="Ning X."/>
            <person name="Lin Y."/>
            <person name="Zhao L."/>
            <person name="Xing Q."/>
            <person name="Dou J."/>
            <person name="Li Y."/>
            <person name="Mao J."/>
            <person name="Guo H."/>
            <person name="Dou H."/>
            <person name="Li T."/>
            <person name="Mu C."/>
            <person name="Jiang W."/>
            <person name="Fu Q."/>
            <person name="Fu X."/>
            <person name="Miao Y."/>
            <person name="Liu J."/>
            <person name="Yu Q."/>
            <person name="Li R."/>
            <person name="Liao H."/>
            <person name="Li X."/>
            <person name="Kong Y."/>
            <person name="Jiang Z."/>
            <person name="Chourrout D."/>
            <person name="Li R."/>
            <person name="Bao Z."/>
        </authorList>
    </citation>
    <scope>NUCLEOTIDE SEQUENCE [LARGE SCALE GENOMIC DNA]</scope>
    <source>
        <strain evidence="5 6">PY_sf001</strain>
    </source>
</reference>
<keyword evidence="3" id="KW-0560">Oxidoreductase</keyword>
<dbReference type="InterPro" id="IPR036396">
    <property type="entry name" value="Cyt_P450_sf"/>
</dbReference>
<sequence length="499" mass="58086">MGTVLQVVEAAVLAFIIWKVVNFLLWYRRVCAISKVVTPIGPTHWFWGNLHNFKNFKEFHKLMFEVLDKSKPRVVVFWRLFFSPIFMCVHPDTTRVIFKSSEPKPRDRMSIYQQIVPWIGEGLLVSNGKKWERNRRLLTLAFHFDVLRPYVKIYNRVADDLLKNLAKDSKDGKSIEIYETVGLATLDTMLRCAFSYDGRVQKQGDTHPYVLAVRNMTKLASERILKPWLQWYWVFRLTHAGKEFVRLACFVHEFAESLIAKRRKDLETDPALLEKRYLDFLDILVTAKDEHGTGLSDLDIRHECDTFLFEGHDTTSSGLSWAIYCLARYPNYQQIVFNELQEVMGDRTDVEWSDLANTPKLALFLKEVLRMYTPVPGVNRVLTIPAEIDGNVYPAGTEMSVSLRSTHYHPDVWEDTKTFKPERFLEDNSGGRDPFSYVPFSAGPRNCIGQNFAMNEMKVVISRVIRRFKIVFDPNHEATPFTQLILRAEHGIKVYLENR</sequence>
<dbReference type="InterPro" id="IPR001128">
    <property type="entry name" value="Cyt_P450"/>
</dbReference>
<accession>A0A210R481</accession>
<dbReference type="InterPro" id="IPR050196">
    <property type="entry name" value="Cytochrome_P450_Monoox"/>
</dbReference>
<name>A0A210R481_MIZYE</name>
<dbReference type="Pfam" id="PF00067">
    <property type="entry name" value="p450"/>
    <property type="match status" value="1"/>
</dbReference>
<dbReference type="EMBL" id="NEDP02000462">
    <property type="protein sequence ID" value="OWF55819.1"/>
    <property type="molecule type" value="Genomic_DNA"/>
</dbReference>
<evidence type="ECO:0000256" key="2">
    <source>
        <dbReference type="PIRSR" id="PIRSR602401-1"/>
    </source>
</evidence>
<dbReference type="STRING" id="6573.A0A210R481"/>
<keyword evidence="2 3" id="KW-0408">Iron</keyword>
<evidence type="ECO:0000256" key="3">
    <source>
        <dbReference type="RuleBase" id="RU000461"/>
    </source>
</evidence>
<dbReference type="PANTHER" id="PTHR24291">
    <property type="entry name" value="CYTOCHROME P450 FAMILY 4"/>
    <property type="match status" value="1"/>
</dbReference>
<gene>
    <name evidence="5" type="ORF">KP79_PYT10861</name>
</gene>
<comment type="caution">
    <text evidence="5">The sequence shown here is derived from an EMBL/GenBank/DDBJ whole genome shotgun (WGS) entry which is preliminary data.</text>
</comment>
<keyword evidence="4" id="KW-0812">Transmembrane</keyword>
<dbReference type="PANTHER" id="PTHR24291:SF201">
    <property type="entry name" value="CYTOCHROME P450, FAMILY 4, SUBFAMILY B, POLYPEPTIDE 7"/>
    <property type="match status" value="1"/>
</dbReference>
<evidence type="ECO:0000256" key="4">
    <source>
        <dbReference type="SAM" id="Phobius"/>
    </source>
</evidence>
<keyword evidence="2 3" id="KW-0349">Heme</keyword>
<evidence type="ECO:0000256" key="1">
    <source>
        <dbReference type="ARBA" id="ARBA00010617"/>
    </source>
</evidence>
<dbReference type="GO" id="GO:0020037">
    <property type="term" value="F:heme binding"/>
    <property type="evidence" value="ECO:0007669"/>
    <property type="project" value="InterPro"/>
</dbReference>
<keyword evidence="4" id="KW-1133">Transmembrane helix</keyword>
<keyword evidence="3" id="KW-0503">Monooxygenase</keyword>
<feature type="transmembrane region" description="Helical" evidence="4">
    <location>
        <begin position="7"/>
        <end position="27"/>
    </location>
</feature>
<dbReference type="InterPro" id="IPR017972">
    <property type="entry name" value="Cyt_P450_CS"/>
</dbReference>
<dbReference type="SUPFAM" id="SSF48264">
    <property type="entry name" value="Cytochrome P450"/>
    <property type="match status" value="1"/>
</dbReference>
<dbReference type="PROSITE" id="PS00086">
    <property type="entry name" value="CYTOCHROME_P450"/>
    <property type="match status" value="1"/>
</dbReference>
<keyword evidence="2 3" id="KW-0479">Metal-binding</keyword>
<dbReference type="OrthoDB" id="1470350at2759"/>
<comment type="cofactor">
    <cofactor evidence="2">
        <name>heme</name>
        <dbReference type="ChEBI" id="CHEBI:30413"/>
    </cofactor>
</comment>
<keyword evidence="6" id="KW-1185">Reference proteome</keyword>
<dbReference type="CDD" id="cd20659">
    <property type="entry name" value="CYP4B_4F-like"/>
    <property type="match status" value="1"/>
</dbReference>
<dbReference type="PRINTS" id="PR00463">
    <property type="entry name" value="EP450I"/>
</dbReference>
<dbReference type="GO" id="GO:0004497">
    <property type="term" value="F:monooxygenase activity"/>
    <property type="evidence" value="ECO:0007669"/>
    <property type="project" value="UniProtKB-KW"/>
</dbReference>
<dbReference type="PRINTS" id="PR00385">
    <property type="entry name" value="P450"/>
</dbReference>
<dbReference type="Gene3D" id="1.10.630.10">
    <property type="entry name" value="Cytochrome P450"/>
    <property type="match status" value="1"/>
</dbReference>
<dbReference type="GO" id="GO:0016705">
    <property type="term" value="F:oxidoreductase activity, acting on paired donors, with incorporation or reduction of molecular oxygen"/>
    <property type="evidence" value="ECO:0007669"/>
    <property type="project" value="InterPro"/>
</dbReference>
<protein>
    <submittedName>
        <fullName evidence="5">Cytochrome P450 4B1</fullName>
    </submittedName>
</protein>
<organism evidence="5 6">
    <name type="scientific">Mizuhopecten yessoensis</name>
    <name type="common">Japanese scallop</name>
    <name type="synonym">Patinopecten yessoensis</name>
    <dbReference type="NCBI Taxonomy" id="6573"/>
    <lineage>
        <taxon>Eukaryota</taxon>
        <taxon>Metazoa</taxon>
        <taxon>Spiralia</taxon>
        <taxon>Lophotrochozoa</taxon>
        <taxon>Mollusca</taxon>
        <taxon>Bivalvia</taxon>
        <taxon>Autobranchia</taxon>
        <taxon>Pteriomorphia</taxon>
        <taxon>Pectinida</taxon>
        <taxon>Pectinoidea</taxon>
        <taxon>Pectinidae</taxon>
        <taxon>Mizuhopecten</taxon>
    </lineage>
</organism>
<evidence type="ECO:0000313" key="5">
    <source>
        <dbReference type="EMBL" id="OWF55819.1"/>
    </source>
</evidence>
<feature type="binding site" description="axial binding residue" evidence="2">
    <location>
        <position position="447"/>
    </location>
    <ligand>
        <name>heme</name>
        <dbReference type="ChEBI" id="CHEBI:30413"/>
    </ligand>
    <ligandPart>
        <name>Fe</name>
        <dbReference type="ChEBI" id="CHEBI:18248"/>
    </ligandPart>
</feature>
<evidence type="ECO:0000313" key="6">
    <source>
        <dbReference type="Proteomes" id="UP000242188"/>
    </source>
</evidence>
<comment type="similarity">
    <text evidence="1 3">Belongs to the cytochrome P450 family.</text>
</comment>
<dbReference type="Proteomes" id="UP000242188">
    <property type="component" value="Unassembled WGS sequence"/>
</dbReference>
<dbReference type="InterPro" id="IPR002401">
    <property type="entry name" value="Cyt_P450_E_grp-I"/>
</dbReference>